<dbReference type="SUPFAM" id="SSF52313">
    <property type="entry name" value="Ribosomal protein S2"/>
    <property type="match status" value="1"/>
</dbReference>
<feature type="region of interest" description="Disordered" evidence="5">
    <location>
        <begin position="16"/>
        <end position="41"/>
    </location>
</feature>
<evidence type="ECO:0008006" key="8">
    <source>
        <dbReference type="Google" id="ProtNLM"/>
    </source>
</evidence>
<comment type="similarity">
    <text evidence="1 4">Belongs to the universal ribosomal protein uS2 family.</text>
</comment>
<dbReference type="GO" id="GO:0005763">
    <property type="term" value="C:mitochondrial small ribosomal subunit"/>
    <property type="evidence" value="ECO:0007669"/>
    <property type="project" value="TreeGrafter"/>
</dbReference>
<dbReference type="Gene3D" id="3.40.50.10490">
    <property type="entry name" value="Glucose-6-phosphate isomerase like protein, domain 1"/>
    <property type="match status" value="1"/>
</dbReference>
<dbReference type="NCBIfam" id="TIGR01011">
    <property type="entry name" value="rpsB_bact"/>
    <property type="match status" value="1"/>
</dbReference>
<reference evidence="6 7" key="1">
    <citation type="submission" date="2023-08" db="EMBL/GenBank/DDBJ databases">
        <title>Black Yeasts Isolated from many extreme environments.</title>
        <authorList>
            <person name="Coleine C."/>
            <person name="Stajich J.E."/>
            <person name="Selbmann L."/>
        </authorList>
    </citation>
    <scope>NUCLEOTIDE SEQUENCE [LARGE SCALE GENOMIC DNA]</scope>
    <source>
        <strain evidence="6 7">CCFEE 5910</strain>
    </source>
</reference>
<comment type="caution">
    <text evidence="6">The sequence shown here is derived from an EMBL/GenBank/DDBJ whole genome shotgun (WGS) entry which is preliminary data.</text>
</comment>
<dbReference type="InterPro" id="IPR001865">
    <property type="entry name" value="Ribosomal_uS2"/>
</dbReference>
<keyword evidence="2 4" id="KW-0689">Ribosomal protein</keyword>
<dbReference type="CDD" id="cd01425">
    <property type="entry name" value="RPS2"/>
    <property type="match status" value="1"/>
</dbReference>
<dbReference type="PRINTS" id="PR00395">
    <property type="entry name" value="RIBOSOMALS2"/>
</dbReference>
<dbReference type="AlphaFoldDB" id="A0AAN7SUP7"/>
<dbReference type="InterPro" id="IPR023591">
    <property type="entry name" value="Ribosomal_uS2_flav_dom_sf"/>
</dbReference>
<dbReference type="PROSITE" id="PS00963">
    <property type="entry name" value="RIBOSOMAL_S2_2"/>
    <property type="match status" value="1"/>
</dbReference>
<name>A0AAN7SUP7_9EURO</name>
<dbReference type="PANTHER" id="PTHR12534:SF0">
    <property type="entry name" value="SMALL RIBOSOMAL SUBUNIT PROTEIN US2M"/>
    <property type="match status" value="1"/>
</dbReference>
<dbReference type="HAMAP" id="MF_00291_B">
    <property type="entry name" value="Ribosomal_uS2_B"/>
    <property type="match status" value="1"/>
</dbReference>
<evidence type="ECO:0000256" key="5">
    <source>
        <dbReference type="SAM" id="MobiDB-lite"/>
    </source>
</evidence>
<dbReference type="PANTHER" id="PTHR12534">
    <property type="entry name" value="30S RIBOSOMAL PROTEIN S2 PROKARYOTIC AND ORGANELLAR"/>
    <property type="match status" value="1"/>
</dbReference>
<dbReference type="InterPro" id="IPR005706">
    <property type="entry name" value="Ribosomal_uS2_bac/mit/plastid"/>
</dbReference>
<dbReference type="Proteomes" id="UP001309876">
    <property type="component" value="Unassembled WGS sequence"/>
</dbReference>
<dbReference type="GO" id="GO:0003735">
    <property type="term" value="F:structural constituent of ribosome"/>
    <property type="evidence" value="ECO:0007669"/>
    <property type="project" value="InterPro"/>
</dbReference>
<evidence type="ECO:0000256" key="4">
    <source>
        <dbReference type="RuleBase" id="RU003631"/>
    </source>
</evidence>
<evidence type="ECO:0000256" key="3">
    <source>
        <dbReference type="ARBA" id="ARBA00023274"/>
    </source>
</evidence>
<dbReference type="GO" id="GO:0006412">
    <property type="term" value="P:translation"/>
    <property type="evidence" value="ECO:0007669"/>
    <property type="project" value="InterPro"/>
</dbReference>
<dbReference type="EMBL" id="JAVRRJ010000008">
    <property type="protein sequence ID" value="KAK5082047.1"/>
    <property type="molecule type" value="Genomic_DNA"/>
</dbReference>
<organism evidence="6 7">
    <name type="scientific">Lithohypha guttulata</name>
    <dbReference type="NCBI Taxonomy" id="1690604"/>
    <lineage>
        <taxon>Eukaryota</taxon>
        <taxon>Fungi</taxon>
        <taxon>Dikarya</taxon>
        <taxon>Ascomycota</taxon>
        <taxon>Pezizomycotina</taxon>
        <taxon>Eurotiomycetes</taxon>
        <taxon>Chaetothyriomycetidae</taxon>
        <taxon>Chaetothyriales</taxon>
        <taxon>Trichomeriaceae</taxon>
        <taxon>Lithohypha</taxon>
    </lineage>
</organism>
<gene>
    <name evidence="6" type="ORF">LTR05_007189</name>
</gene>
<keyword evidence="7" id="KW-1185">Reference proteome</keyword>
<evidence type="ECO:0000313" key="7">
    <source>
        <dbReference type="Proteomes" id="UP001309876"/>
    </source>
</evidence>
<proteinExistence type="inferred from homology"/>
<protein>
    <recommendedName>
        <fullName evidence="8">Ribosomal protein S2</fullName>
    </recommendedName>
</protein>
<evidence type="ECO:0000256" key="2">
    <source>
        <dbReference type="ARBA" id="ARBA00022980"/>
    </source>
</evidence>
<evidence type="ECO:0000256" key="1">
    <source>
        <dbReference type="ARBA" id="ARBA00006242"/>
    </source>
</evidence>
<keyword evidence="3 4" id="KW-0687">Ribonucleoprotein</keyword>
<dbReference type="Pfam" id="PF00318">
    <property type="entry name" value="Ribosomal_S2"/>
    <property type="match status" value="1"/>
</dbReference>
<accession>A0AAN7SUP7</accession>
<dbReference type="InterPro" id="IPR018130">
    <property type="entry name" value="Ribosomal_uS2_CS"/>
</dbReference>
<sequence>MILRQLVVRHDHQAIRSIPGHPDEPSSLLDAVGHKSTPNTAGIEESVGEAAEKLNSLHGQVLSMQAAQHDGAIPVDKSPQYLGQDALPPAPYPSLAAMNSALAAQEEATAHGTEMLGVYHPSTIIEDPPMPSTVTLEMLLANQCHLGHATQLWHPGNSSYIFGIRNGIHIISLEITLSYLRRAARVVQEVARRGGIILFVGTKKNTKDVVVTSALRAEAYHIFSRWIPGSLTNGQQILDRANIKVVNGQDEELSQYAEALENENRSVLRPDLVIVLNPVENEVCLHECGIYNIPTIGIVDTNVNPAWVTYPIPGNDDSPRSVALISGVLSKAAQEGQRLRKEAAQQGKLTYPAQRAKDFLQQLSLIAGIKDVQGGRQGGRSRGEKDKDD</sequence>
<evidence type="ECO:0000313" key="6">
    <source>
        <dbReference type="EMBL" id="KAK5082047.1"/>
    </source>
</evidence>